<name>A0ACB9GLV7_9ASTR</name>
<organism evidence="1 2">
    <name type="scientific">Smallanthus sonchifolius</name>
    <dbReference type="NCBI Taxonomy" id="185202"/>
    <lineage>
        <taxon>Eukaryota</taxon>
        <taxon>Viridiplantae</taxon>
        <taxon>Streptophyta</taxon>
        <taxon>Embryophyta</taxon>
        <taxon>Tracheophyta</taxon>
        <taxon>Spermatophyta</taxon>
        <taxon>Magnoliopsida</taxon>
        <taxon>eudicotyledons</taxon>
        <taxon>Gunneridae</taxon>
        <taxon>Pentapetalae</taxon>
        <taxon>asterids</taxon>
        <taxon>campanulids</taxon>
        <taxon>Asterales</taxon>
        <taxon>Asteraceae</taxon>
        <taxon>Asteroideae</taxon>
        <taxon>Heliantheae alliance</taxon>
        <taxon>Millerieae</taxon>
        <taxon>Smallanthus</taxon>
    </lineage>
</organism>
<dbReference type="Proteomes" id="UP001056120">
    <property type="component" value="Linkage Group LG14"/>
</dbReference>
<protein>
    <submittedName>
        <fullName evidence="1">Uncharacterized protein</fullName>
    </submittedName>
</protein>
<gene>
    <name evidence="1" type="ORF">L1987_43528</name>
</gene>
<reference evidence="1 2" key="2">
    <citation type="journal article" date="2022" name="Mol. Ecol. Resour.">
        <title>The genomes of chicory, endive, great burdock and yacon provide insights into Asteraceae paleo-polyploidization history and plant inulin production.</title>
        <authorList>
            <person name="Fan W."/>
            <person name="Wang S."/>
            <person name="Wang H."/>
            <person name="Wang A."/>
            <person name="Jiang F."/>
            <person name="Liu H."/>
            <person name="Zhao H."/>
            <person name="Xu D."/>
            <person name="Zhang Y."/>
        </authorList>
    </citation>
    <scope>NUCLEOTIDE SEQUENCE [LARGE SCALE GENOMIC DNA]</scope>
    <source>
        <strain evidence="2">cv. Yunnan</strain>
        <tissue evidence="1">Leaves</tissue>
    </source>
</reference>
<proteinExistence type="predicted"/>
<reference evidence="2" key="1">
    <citation type="journal article" date="2022" name="Mol. Ecol. Resour.">
        <title>The genomes of chicory, endive, great burdock and yacon provide insights into Asteraceae palaeo-polyploidization history and plant inulin production.</title>
        <authorList>
            <person name="Fan W."/>
            <person name="Wang S."/>
            <person name="Wang H."/>
            <person name="Wang A."/>
            <person name="Jiang F."/>
            <person name="Liu H."/>
            <person name="Zhao H."/>
            <person name="Xu D."/>
            <person name="Zhang Y."/>
        </authorList>
    </citation>
    <scope>NUCLEOTIDE SEQUENCE [LARGE SCALE GENOMIC DNA]</scope>
    <source>
        <strain evidence="2">cv. Yunnan</strain>
    </source>
</reference>
<comment type="caution">
    <text evidence="1">The sequence shown here is derived from an EMBL/GenBank/DDBJ whole genome shotgun (WGS) entry which is preliminary data.</text>
</comment>
<sequence length="156" mass="17319">MAKNGTSCPMERQRKKWSSFGVFNKTSKIRTAIENGLGTEAKRLGTAAKGLGTEAKRVFLFKEMRLKGVLPNEATIECVLPAYTITTDLQQGLHVAYTTGLITIFTALHLDQDFAAVLPDLRAAIRVQIMHNLYVFINVHYPHFGKFTGHVVADVL</sequence>
<dbReference type="EMBL" id="CM042031">
    <property type="protein sequence ID" value="KAI3784429.1"/>
    <property type="molecule type" value="Genomic_DNA"/>
</dbReference>
<keyword evidence="2" id="KW-1185">Reference proteome</keyword>
<evidence type="ECO:0000313" key="1">
    <source>
        <dbReference type="EMBL" id="KAI3784429.1"/>
    </source>
</evidence>
<evidence type="ECO:0000313" key="2">
    <source>
        <dbReference type="Proteomes" id="UP001056120"/>
    </source>
</evidence>
<accession>A0ACB9GLV7</accession>